<accession>A0ABP6AWB0</accession>
<organism evidence="2 3">
    <name type="scientific">Pilimelia columellifera subsp. columellifera</name>
    <dbReference type="NCBI Taxonomy" id="706583"/>
    <lineage>
        <taxon>Bacteria</taxon>
        <taxon>Bacillati</taxon>
        <taxon>Actinomycetota</taxon>
        <taxon>Actinomycetes</taxon>
        <taxon>Micromonosporales</taxon>
        <taxon>Micromonosporaceae</taxon>
        <taxon>Pilimelia</taxon>
    </lineage>
</organism>
<keyword evidence="3" id="KW-1185">Reference proteome</keyword>
<protein>
    <submittedName>
        <fullName evidence="2">SWIM zinc finger family protein</fullName>
    </submittedName>
</protein>
<comment type="caution">
    <text evidence="2">The sequence shown here is derived from an EMBL/GenBank/DDBJ whole genome shotgun (WGS) entry which is preliminary data.</text>
</comment>
<reference evidence="3" key="1">
    <citation type="journal article" date="2019" name="Int. J. Syst. Evol. Microbiol.">
        <title>The Global Catalogue of Microorganisms (GCM) 10K type strain sequencing project: providing services to taxonomists for standard genome sequencing and annotation.</title>
        <authorList>
            <consortium name="The Broad Institute Genomics Platform"/>
            <consortium name="The Broad Institute Genome Sequencing Center for Infectious Disease"/>
            <person name="Wu L."/>
            <person name="Ma J."/>
        </authorList>
    </citation>
    <scope>NUCLEOTIDE SEQUENCE [LARGE SCALE GENOMIC DNA]</scope>
    <source>
        <strain evidence="3">JCM 3367</strain>
    </source>
</reference>
<dbReference type="InterPro" id="IPR049245">
    <property type="entry name" value="DUF6880"/>
</dbReference>
<evidence type="ECO:0000256" key="1">
    <source>
        <dbReference type="SAM" id="MobiDB-lite"/>
    </source>
</evidence>
<evidence type="ECO:0000313" key="3">
    <source>
        <dbReference type="Proteomes" id="UP001499978"/>
    </source>
</evidence>
<sequence length="523" mass="55964">MAWFTEDDLSATADGRSYERGLGYVDAVVDVAELPDGVSPSSTAAPPTPSGCPDAPGPSSANVPVSTGRRARSASTPDLRKHLASQTSAELVDLILDLAADDPAIYRRLSLRAATAGKPDTAELRRLVSGLRGASFLDYRASYQYAGKAGDVLDALARVADNAPGVAAPLFRRAIELITKRSEQADDSGGAIGGAAARAVAGYAAACRAAPPPKPADLANWIIDFQLDGPGWPEVPVADFADALGEVGLDAYWRRLSELATTTNGKSRWDHRQFTITHLREEYLRTVTGDVDALVAVYAEDLSSGYQFVRIGAALRDAGRVDDAVRWLVRGLAEAPRPDSRVNELLAELHTTAGRFADALEQRWTLFAERPDQRRHRDLLDAAERAGTLTDTSDRAMAHLVTLAARGGYAADPLVSILVAAGDIEAAWVAAHEHRCSDGMLLGVAERRATTHPADAIPVYRDAAERSIAAKNKRGYADAARRLLVLRDLHERSGGDFAAELDSVKEAHRRKTTLLAELAKAGL</sequence>
<proteinExistence type="predicted"/>
<evidence type="ECO:0000313" key="2">
    <source>
        <dbReference type="EMBL" id="GAA2524895.1"/>
    </source>
</evidence>
<name>A0ABP6AWB0_9ACTN</name>
<feature type="region of interest" description="Disordered" evidence="1">
    <location>
        <begin position="36"/>
        <end position="79"/>
    </location>
</feature>
<dbReference type="Pfam" id="PF21810">
    <property type="entry name" value="DUF6880"/>
    <property type="match status" value="1"/>
</dbReference>
<gene>
    <name evidence="2" type="ORF">GCM10010201_24450</name>
</gene>
<dbReference type="Proteomes" id="UP001499978">
    <property type="component" value="Unassembled WGS sequence"/>
</dbReference>
<dbReference type="EMBL" id="BAAARY010000010">
    <property type="protein sequence ID" value="GAA2524895.1"/>
    <property type="molecule type" value="Genomic_DNA"/>
</dbReference>